<dbReference type="EMBL" id="JAWLKH010000003">
    <property type="protein sequence ID" value="MDV6311218.1"/>
    <property type="molecule type" value="Genomic_DNA"/>
</dbReference>
<dbReference type="AlphaFoldDB" id="A0AAE4R3W6"/>
<comment type="caution">
    <text evidence="1">The sequence shown here is derived from an EMBL/GenBank/DDBJ whole genome shotgun (WGS) entry which is preliminary data.</text>
</comment>
<dbReference type="Proteomes" id="UP001185922">
    <property type="component" value="Unassembled WGS sequence"/>
</dbReference>
<protein>
    <submittedName>
        <fullName evidence="1">SIMPL domain-containing protein</fullName>
    </submittedName>
</protein>
<dbReference type="Pfam" id="PF04402">
    <property type="entry name" value="SIMPL"/>
    <property type="match status" value="1"/>
</dbReference>
<accession>A0AAE4R3W6</accession>
<organism evidence="1 2">
    <name type="scientific">Gordonia amicalis</name>
    <dbReference type="NCBI Taxonomy" id="89053"/>
    <lineage>
        <taxon>Bacteria</taxon>
        <taxon>Bacillati</taxon>
        <taxon>Actinomycetota</taxon>
        <taxon>Actinomycetes</taxon>
        <taxon>Mycobacteriales</taxon>
        <taxon>Gordoniaceae</taxon>
        <taxon>Gordonia</taxon>
    </lineage>
</organism>
<gene>
    <name evidence="1" type="ORF">R3Q15_04790</name>
</gene>
<dbReference type="RefSeq" id="WP_024497746.1">
    <property type="nucleotide sequence ID" value="NZ_JAPWIL010000003.1"/>
</dbReference>
<dbReference type="Gene3D" id="3.30.70.2970">
    <property type="entry name" value="Protein of unknown function (DUF541), domain 2"/>
    <property type="match status" value="1"/>
</dbReference>
<evidence type="ECO:0000313" key="2">
    <source>
        <dbReference type="Proteomes" id="UP001185922"/>
    </source>
</evidence>
<dbReference type="PROSITE" id="PS51257">
    <property type="entry name" value="PROKAR_LIPOPROTEIN"/>
    <property type="match status" value="1"/>
</dbReference>
<sequence>MSAARKTLEGLSRLGGVAVAVPALSLTLAACGSDAAVDQERSVTVVGSGQVSGAPDTLRADIGVESTAGDVTTALNETSEKIRAVTDAIVGAGVERKDVATQQVSVTPQYSSPVPGGSGQISGYVATNSIRVTIRDISTASTILSAAATAGGDNTRISNVAFAIDDDSQLLEEARETAFNDARGRAEQYASLAGDDLGKVLTVKETTSGQEQPASPGSFERDVAAAPVPIEPGEQELTFTVTVTFALN</sequence>
<dbReference type="InterPro" id="IPR007497">
    <property type="entry name" value="SIMPL/DUF541"/>
</dbReference>
<dbReference type="InterPro" id="IPR052022">
    <property type="entry name" value="26kDa_periplasmic_antigen"/>
</dbReference>
<dbReference type="PANTHER" id="PTHR34387:SF1">
    <property type="entry name" value="PERIPLASMIC IMMUNOGENIC PROTEIN"/>
    <property type="match status" value="1"/>
</dbReference>
<dbReference type="Gene3D" id="3.30.110.170">
    <property type="entry name" value="Protein of unknown function (DUF541), domain 1"/>
    <property type="match status" value="1"/>
</dbReference>
<proteinExistence type="predicted"/>
<dbReference type="PANTHER" id="PTHR34387">
    <property type="entry name" value="SLR1258 PROTEIN"/>
    <property type="match status" value="1"/>
</dbReference>
<dbReference type="GO" id="GO:0006974">
    <property type="term" value="P:DNA damage response"/>
    <property type="evidence" value="ECO:0007669"/>
    <property type="project" value="TreeGrafter"/>
</dbReference>
<name>A0AAE4R3W6_9ACTN</name>
<reference evidence="1" key="1">
    <citation type="submission" date="2023-10" db="EMBL/GenBank/DDBJ databases">
        <title>Development of a sustainable strategy for remediation of hydrocarbon-contaminated territories based on the waste exchange concept.</title>
        <authorList>
            <person name="Krivoruchko A."/>
        </authorList>
    </citation>
    <scope>NUCLEOTIDE SEQUENCE</scope>
    <source>
        <strain evidence="1">IEGM 1279</strain>
    </source>
</reference>
<evidence type="ECO:0000313" key="1">
    <source>
        <dbReference type="EMBL" id="MDV6311218.1"/>
    </source>
</evidence>